<evidence type="ECO:0000256" key="2">
    <source>
        <dbReference type="ARBA" id="ARBA00022645"/>
    </source>
</evidence>
<dbReference type="RefSeq" id="WP_212902162.1">
    <property type="nucleotide sequence ID" value="NZ_BOPZ01000001.1"/>
</dbReference>
<comment type="similarity">
    <text evidence="1">Belongs to the peptidase S66 family.</text>
</comment>
<dbReference type="GO" id="GO:0006508">
    <property type="term" value="P:proteolysis"/>
    <property type="evidence" value="ECO:0007669"/>
    <property type="project" value="UniProtKB-KW"/>
</dbReference>
<dbReference type="InterPro" id="IPR003507">
    <property type="entry name" value="S66_fam"/>
</dbReference>
<evidence type="ECO:0000256" key="6">
    <source>
        <dbReference type="PIRSR" id="PIRSR028757-1"/>
    </source>
</evidence>
<accession>A0A919RW30</accession>
<evidence type="ECO:0000313" key="10">
    <source>
        <dbReference type="Proteomes" id="UP000679179"/>
    </source>
</evidence>
<reference evidence="9" key="1">
    <citation type="submission" date="2021-03" db="EMBL/GenBank/DDBJ databases">
        <title>Taxonomic study of Clostridium polyendosporum from meadow-gley soil under rice.</title>
        <authorList>
            <person name="Kobayashi H."/>
            <person name="Tanizawa Y."/>
            <person name="Yagura M."/>
        </authorList>
    </citation>
    <scope>NUCLEOTIDE SEQUENCE</scope>
    <source>
        <strain evidence="9">JCM 30710</strain>
    </source>
</reference>
<dbReference type="Pfam" id="PF17676">
    <property type="entry name" value="Peptidase_S66C"/>
    <property type="match status" value="1"/>
</dbReference>
<dbReference type="Gene3D" id="3.50.30.60">
    <property type="entry name" value="LD-carboxypeptidase A C-terminal domain-like"/>
    <property type="match status" value="1"/>
</dbReference>
<sequence length="291" mass="32897">MEPLLCKGDVVALISCSDGIKQKNSKMVDDIIEVMIAMGLQVRLASTVFKKESTFISTGENRAKELMNLFNDNQVKVIFDVSGGDEANQILPFLDFEAIKTKAKPYFGHSDLSVILNSLYSQSGIYSYHYNIRNLIREFSKEQEEYFKSSFFEGEDDIYNFDYNFLRGESIEGEVIGGNLRCFLKLAGTKYLPDPDGKILFLESLGGGISRATSYFEQLIQMGYLERLSGILLGTFTQVEKDDYTEELYSYLLRRTEELDIPMVVTEELGHGSASKCIVVGRTLTLERLVD</sequence>
<dbReference type="EMBL" id="BOPZ01000001">
    <property type="protein sequence ID" value="GIM27399.1"/>
    <property type="molecule type" value="Genomic_DNA"/>
</dbReference>
<keyword evidence="3" id="KW-0645">Protease</keyword>
<evidence type="ECO:0000256" key="3">
    <source>
        <dbReference type="ARBA" id="ARBA00022670"/>
    </source>
</evidence>
<dbReference type="InterPro" id="IPR040449">
    <property type="entry name" value="Peptidase_S66_N"/>
</dbReference>
<evidence type="ECO:0000259" key="7">
    <source>
        <dbReference type="Pfam" id="PF02016"/>
    </source>
</evidence>
<dbReference type="InterPro" id="IPR027461">
    <property type="entry name" value="Carboxypeptidase_A_C_sf"/>
</dbReference>
<feature type="domain" description="LD-carboxypeptidase N-terminal" evidence="7">
    <location>
        <begin position="11"/>
        <end position="129"/>
    </location>
</feature>
<dbReference type="InterPro" id="IPR029062">
    <property type="entry name" value="Class_I_gatase-like"/>
</dbReference>
<comment type="caution">
    <text evidence="9">The sequence shown here is derived from an EMBL/GenBank/DDBJ whole genome shotgun (WGS) entry which is preliminary data.</text>
</comment>
<evidence type="ECO:0000313" key="9">
    <source>
        <dbReference type="EMBL" id="GIM27399.1"/>
    </source>
</evidence>
<keyword evidence="2" id="KW-0121">Carboxypeptidase</keyword>
<protein>
    <submittedName>
        <fullName evidence="9">LD-carboxypeptidase</fullName>
    </submittedName>
</protein>
<dbReference type="GO" id="GO:0004180">
    <property type="term" value="F:carboxypeptidase activity"/>
    <property type="evidence" value="ECO:0007669"/>
    <property type="project" value="UniProtKB-KW"/>
</dbReference>
<evidence type="ECO:0000256" key="1">
    <source>
        <dbReference type="ARBA" id="ARBA00010233"/>
    </source>
</evidence>
<dbReference type="GO" id="GO:0008236">
    <property type="term" value="F:serine-type peptidase activity"/>
    <property type="evidence" value="ECO:0007669"/>
    <property type="project" value="UniProtKB-KW"/>
</dbReference>
<dbReference type="Pfam" id="PF02016">
    <property type="entry name" value="Peptidase_S66"/>
    <property type="match status" value="1"/>
</dbReference>
<feature type="active site" description="Nucleophile" evidence="6">
    <location>
        <position position="110"/>
    </location>
</feature>
<dbReference type="SUPFAM" id="SSF52317">
    <property type="entry name" value="Class I glutamine amidotransferase-like"/>
    <property type="match status" value="1"/>
</dbReference>
<evidence type="ECO:0000256" key="5">
    <source>
        <dbReference type="ARBA" id="ARBA00022825"/>
    </source>
</evidence>
<dbReference type="CDD" id="cd07062">
    <property type="entry name" value="Peptidase_S66_mccF_like"/>
    <property type="match status" value="1"/>
</dbReference>
<dbReference type="InterPro" id="IPR040921">
    <property type="entry name" value="Peptidase_S66C"/>
</dbReference>
<keyword evidence="4" id="KW-0378">Hydrolase</keyword>
<proteinExistence type="inferred from homology"/>
<dbReference type="SUPFAM" id="SSF141986">
    <property type="entry name" value="LD-carboxypeptidase A C-terminal domain-like"/>
    <property type="match status" value="1"/>
</dbReference>
<keyword evidence="10" id="KW-1185">Reference proteome</keyword>
<feature type="active site" description="Charge relay system" evidence="6">
    <location>
        <position position="203"/>
    </location>
</feature>
<gene>
    <name evidence="9" type="ORF">CPJCM30710_00650</name>
</gene>
<feature type="active site" description="Charge relay system" evidence="6">
    <location>
        <position position="271"/>
    </location>
</feature>
<feature type="domain" description="LD-carboxypeptidase C-terminal" evidence="8">
    <location>
        <begin position="172"/>
        <end position="286"/>
    </location>
</feature>
<keyword evidence="5" id="KW-0720">Serine protease</keyword>
<dbReference type="PIRSF" id="PIRSF028757">
    <property type="entry name" value="LD-carboxypeptidase"/>
    <property type="match status" value="1"/>
</dbReference>
<evidence type="ECO:0000256" key="4">
    <source>
        <dbReference type="ARBA" id="ARBA00022801"/>
    </source>
</evidence>
<dbReference type="PANTHER" id="PTHR30237:SF2">
    <property type="entry name" value="MUREIN TETRAPEPTIDE CARBOXYPEPTIDASE"/>
    <property type="match status" value="1"/>
</dbReference>
<dbReference type="Proteomes" id="UP000679179">
    <property type="component" value="Unassembled WGS sequence"/>
</dbReference>
<dbReference type="PANTHER" id="PTHR30237">
    <property type="entry name" value="MURAMOYLTETRAPEPTIDE CARBOXYPEPTIDASE"/>
    <property type="match status" value="1"/>
</dbReference>
<organism evidence="9 10">
    <name type="scientific">Clostridium polyendosporum</name>
    <dbReference type="NCBI Taxonomy" id="69208"/>
    <lineage>
        <taxon>Bacteria</taxon>
        <taxon>Bacillati</taxon>
        <taxon>Bacillota</taxon>
        <taxon>Clostridia</taxon>
        <taxon>Eubacteriales</taxon>
        <taxon>Clostridiaceae</taxon>
        <taxon>Clostridium</taxon>
    </lineage>
</organism>
<evidence type="ECO:0000259" key="8">
    <source>
        <dbReference type="Pfam" id="PF17676"/>
    </source>
</evidence>
<dbReference type="AlphaFoldDB" id="A0A919RW30"/>
<name>A0A919RW30_9CLOT</name>
<dbReference type="InterPro" id="IPR027478">
    <property type="entry name" value="LdcA_N"/>
</dbReference>
<dbReference type="Gene3D" id="3.40.50.10740">
    <property type="entry name" value="Class I glutamine amidotransferase-like"/>
    <property type="match status" value="1"/>
</dbReference>